<evidence type="ECO:0000313" key="2">
    <source>
        <dbReference type="EMBL" id="MFD2274961.1"/>
    </source>
</evidence>
<dbReference type="EMBL" id="JBHUJC010000001">
    <property type="protein sequence ID" value="MFD2274961.1"/>
    <property type="molecule type" value="Genomic_DNA"/>
</dbReference>
<comment type="caution">
    <text evidence="2">The sequence shown here is derived from an EMBL/GenBank/DDBJ whole genome shotgun (WGS) entry which is preliminary data.</text>
</comment>
<organism evidence="2 3">
    <name type="scientific">Rubritalea spongiae</name>
    <dbReference type="NCBI Taxonomy" id="430797"/>
    <lineage>
        <taxon>Bacteria</taxon>
        <taxon>Pseudomonadati</taxon>
        <taxon>Verrucomicrobiota</taxon>
        <taxon>Verrucomicrobiia</taxon>
        <taxon>Verrucomicrobiales</taxon>
        <taxon>Rubritaleaceae</taxon>
        <taxon>Rubritalea</taxon>
    </lineage>
</organism>
<evidence type="ECO:0000259" key="1">
    <source>
        <dbReference type="SMART" id="SM00900"/>
    </source>
</evidence>
<dbReference type="InterPro" id="IPR007329">
    <property type="entry name" value="FMN-bd"/>
</dbReference>
<keyword evidence="3" id="KW-1185">Reference proteome</keyword>
<accession>A0ABW5DXY8</accession>
<dbReference type="Pfam" id="PF04205">
    <property type="entry name" value="FMN_bind"/>
    <property type="match status" value="1"/>
</dbReference>
<sequence length="155" mass="16977">MQPLFAATKVYEKPSVFMKRHFGGIPKTQVLSLSSVQLKHLKSIFGHSYKEKKVRYWQGGGKTAFVIDEVGKSEPITIGVVVKSGSISEIKVLVYRESHGWEVSKPFFTKQFVGATLNGNRLDRSIDGIVGATLSVNSMKKVGAAALYLSSQVGK</sequence>
<dbReference type="Proteomes" id="UP001597297">
    <property type="component" value="Unassembled WGS sequence"/>
</dbReference>
<protein>
    <submittedName>
        <fullName evidence="2">FMN-binding protein</fullName>
    </submittedName>
</protein>
<evidence type="ECO:0000313" key="3">
    <source>
        <dbReference type="Proteomes" id="UP001597297"/>
    </source>
</evidence>
<proteinExistence type="predicted"/>
<gene>
    <name evidence="2" type="ORF">ACFSQZ_00630</name>
</gene>
<feature type="domain" description="FMN-binding" evidence="1">
    <location>
        <begin position="71"/>
        <end position="150"/>
    </location>
</feature>
<reference evidence="3" key="1">
    <citation type="journal article" date="2019" name="Int. J. Syst. Evol. Microbiol.">
        <title>The Global Catalogue of Microorganisms (GCM) 10K type strain sequencing project: providing services to taxonomists for standard genome sequencing and annotation.</title>
        <authorList>
            <consortium name="The Broad Institute Genomics Platform"/>
            <consortium name="The Broad Institute Genome Sequencing Center for Infectious Disease"/>
            <person name="Wu L."/>
            <person name="Ma J."/>
        </authorList>
    </citation>
    <scope>NUCLEOTIDE SEQUENCE [LARGE SCALE GENOMIC DNA]</scope>
    <source>
        <strain evidence="3">JCM 16545</strain>
    </source>
</reference>
<name>A0ABW5DXY8_9BACT</name>
<dbReference type="SMART" id="SM00900">
    <property type="entry name" value="FMN_bind"/>
    <property type="match status" value="1"/>
</dbReference>
<dbReference type="RefSeq" id="WP_377096219.1">
    <property type="nucleotide sequence ID" value="NZ_JBHSJM010000001.1"/>
</dbReference>